<gene>
    <name evidence="2" type="ORF">GCM10010840_34700</name>
</gene>
<proteinExistence type="predicted"/>
<dbReference type="Gene3D" id="2.60.120.560">
    <property type="entry name" value="Exo-inulinase, domain 1"/>
    <property type="match status" value="2"/>
</dbReference>
<keyword evidence="3" id="KW-1185">Reference proteome</keyword>
<name>A0ABQ2GFL3_9DEIO</name>
<feature type="domain" description="3-keto-alpha-glucoside-1,2-lyase/3-keto-2-hydroxy-glucal hydratase" evidence="1">
    <location>
        <begin position="323"/>
        <end position="498"/>
    </location>
</feature>
<accession>A0ABQ2GFL3</accession>
<dbReference type="InterPro" id="IPR010496">
    <property type="entry name" value="AL/BT2_dom"/>
</dbReference>
<sequence length="504" mass="54132">MPDALSRPRPAPRPLSVPPREALRRLGLALLLGGGLSACAGEAGLAAPPPVEDGLAPPLQPQTVWTALFNGQNLGGWSTWLPSRGVDNDPEGVFRVTDGELRVLDVAPTAGDREYGYLLTSNRYANYRLRLQYRWDTRKFAPRLNEPRDSGVLYHVTGPNTLWPSSAEFQIMEGATGDLWGLAGTNFTSTVSDPGARELKHDPFGKPVTTQEPADGYRRMVRADGVREVAGWNTLELVVSGDQATQIVNGQVAAQATALRAPGGAPLTAGRIALQAEGAAVSYREIELRPLAYLTPPQGARVLLGSASTPQSVGADWLDRRGSEVRWPVQGGVATVRPSSDPRDTNDIQTRDSFGDFRLHLEFRLPATRAELGEQDRANSGVYLQGRYEVQILDSFGGALAGQNDLGAIYGQHDASSNAALPSGTWQSYDIEFRAARWSGGQKTENARATVWLNGEKIQDNVVLSGPTMLGAPEAETPGPIVLQDHGSGVSFRNIWVESGGSTP</sequence>
<feature type="domain" description="3-keto-alpha-glucoside-1,2-lyase/3-keto-2-hydroxy-glucal hydratase" evidence="1">
    <location>
        <begin position="65"/>
        <end position="289"/>
    </location>
</feature>
<comment type="caution">
    <text evidence="2">The sequence shown here is derived from an EMBL/GenBank/DDBJ whole genome shotgun (WGS) entry which is preliminary data.</text>
</comment>
<dbReference type="RefSeq" id="WP_188974199.1">
    <property type="nucleotide sequence ID" value="NZ_BMOL01000029.1"/>
</dbReference>
<reference evidence="3" key="1">
    <citation type="journal article" date="2019" name="Int. J. Syst. Evol. Microbiol.">
        <title>The Global Catalogue of Microorganisms (GCM) 10K type strain sequencing project: providing services to taxonomists for standard genome sequencing and annotation.</title>
        <authorList>
            <consortium name="The Broad Institute Genomics Platform"/>
            <consortium name="The Broad Institute Genome Sequencing Center for Infectious Disease"/>
            <person name="Wu L."/>
            <person name="Ma J."/>
        </authorList>
    </citation>
    <scope>NUCLEOTIDE SEQUENCE [LARGE SCALE GENOMIC DNA]</scope>
    <source>
        <strain evidence="3">JCM 15442</strain>
    </source>
</reference>
<evidence type="ECO:0000313" key="3">
    <source>
        <dbReference type="Proteomes" id="UP000639973"/>
    </source>
</evidence>
<evidence type="ECO:0000259" key="1">
    <source>
        <dbReference type="Pfam" id="PF06439"/>
    </source>
</evidence>
<dbReference type="EMBL" id="BMOL01000029">
    <property type="protein sequence ID" value="GGL93761.1"/>
    <property type="molecule type" value="Genomic_DNA"/>
</dbReference>
<organism evidence="2 3">
    <name type="scientific">Deinococcus aerolatus</name>
    <dbReference type="NCBI Taxonomy" id="522487"/>
    <lineage>
        <taxon>Bacteria</taxon>
        <taxon>Thermotogati</taxon>
        <taxon>Deinococcota</taxon>
        <taxon>Deinococci</taxon>
        <taxon>Deinococcales</taxon>
        <taxon>Deinococcaceae</taxon>
        <taxon>Deinococcus</taxon>
    </lineage>
</organism>
<protein>
    <recommendedName>
        <fullName evidence="1">3-keto-alpha-glucoside-1,2-lyase/3-keto-2-hydroxy-glucal hydratase domain-containing protein</fullName>
    </recommendedName>
</protein>
<evidence type="ECO:0000313" key="2">
    <source>
        <dbReference type="EMBL" id="GGL93761.1"/>
    </source>
</evidence>
<dbReference type="Pfam" id="PF06439">
    <property type="entry name" value="3keto-disac_hyd"/>
    <property type="match status" value="2"/>
</dbReference>
<dbReference type="Proteomes" id="UP000639973">
    <property type="component" value="Unassembled WGS sequence"/>
</dbReference>